<dbReference type="InterPro" id="IPR008255">
    <property type="entry name" value="Pyr_nucl-diS_OxRdtase_2_AS"/>
</dbReference>
<dbReference type="PRINTS" id="PR00469">
    <property type="entry name" value="PNDRDTASEII"/>
</dbReference>
<gene>
    <name evidence="7" type="ORF">MGWOODY_Clf232</name>
</gene>
<dbReference type="EMBL" id="FAXA01000295">
    <property type="protein sequence ID" value="CUV02714.1"/>
    <property type="molecule type" value="Genomic_DNA"/>
</dbReference>
<dbReference type="InterPro" id="IPR023753">
    <property type="entry name" value="FAD/NAD-binding_dom"/>
</dbReference>
<keyword evidence="1" id="KW-0285">Flavoprotein</keyword>
<dbReference type="PROSITE" id="PS00573">
    <property type="entry name" value="PYRIDINE_REDOX_2"/>
    <property type="match status" value="1"/>
</dbReference>
<dbReference type="Gene3D" id="3.50.50.60">
    <property type="entry name" value="FAD/NAD(P)-binding domain"/>
    <property type="match status" value="2"/>
</dbReference>
<reference evidence="7" key="1">
    <citation type="submission" date="2015-10" db="EMBL/GenBank/DDBJ databases">
        <authorList>
            <person name="Gilbert D.G."/>
        </authorList>
    </citation>
    <scope>NUCLEOTIDE SEQUENCE</scope>
</reference>
<keyword evidence="3 7" id="KW-0560">Oxidoreductase</keyword>
<sequence length="308" mass="32663">MANDYDLLIVGGGVAGLTAAMYGAQYGLKTGLVERMMGGASIINVEKIENYPGFPDGISGAELGPSIQEQAMNAGAEFIMADVARISREGDYTMVASDAGGYKTKTLIVAAGSTLRQMGIPGEQELFGRGVSQCATCDGPMFMGEVVGVVGGGDSAADEAITLTEYCERVLLFHRRDHLRAYESLQERVHQNRKIEVVWNSVVDEVVGEDTVTGVRVRNVVTNLENQVNLSGLFVFVGLEPNSSLVEGVVKVDNAGHIPVNVCMETEVPGIYAVGDIRQKSVSQLASAVGDGATAAISAYNYIKGKSW</sequence>
<evidence type="ECO:0000256" key="5">
    <source>
        <dbReference type="ARBA" id="ARBA00023284"/>
    </source>
</evidence>
<feature type="domain" description="FAD/NAD(P)-binding" evidence="6">
    <location>
        <begin position="5"/>
        <end position="292"/>
    </location>
</feature>
<evidence type="ECO:0000259" key="6">
    <source>
        <dbReference type="Pfam" id="PF07992"/>
    </source>
</evidence>
<accession>A0A160V9G6</accession>
<dbReference type="AlphaFoldDB" id="A0A160V9G6"/>
<dbReference type="PRINTS" id="PR00368">
    <property type="entry name" value="FADPNR"/>
</dbReference>
<keyword evidence="4" id="KW-1015">Disulfide bond</keyword>
<dbReference type="Pfam" id="PF07992">
    <property type="entry name" value="Pyr_redox_2"/>
    <property type="match status" value="1"/>
</dbReference>
<keyword evidence="2" id="KW-0274">FAD</keyword>
<dbReference type="PANTHER" id="PTHR48105">
    <property type="entry name" value="THIOREDOXIN REDUCTASE 1-RELATED-RELATED"/>
    <property type="match status" value="1"/>
</dbReference>
<evidence type="ECO:0000256" key="4">
    <source>
        <dbReference type="ARBA" id="ARBA00023157"/>
    </source>
</evidence>
<dbReference type="InterPro" id="IPR036188">
    <property type="entry name" value="FAD/NAD-bd_sf"/>
</dbReference>
<evidence type="ECO:0000256" key="2">
    <source>
        <dbReference type="ARBA" id="ARBA00022827"/>
    </source>
</evidence>
<evidence type="ECO:0000256" key="1">
    <source>
        <dbReference type="ARBA" id="ARBA00022630"/>
    </source>
</evidence>
<dbReference type="GO" id="GO:0004791">
    <property type="term" value="F:thioredoxin-disulfide reductase (NADPH) activity"/>
    <property type="evidence" value="ECO:0007669"/>
    <property type="project" value="UniProtKB-EC"/>
</dbReference>
<dbReference type="SUPFAM" id="SSF51905">
    <property type="entry name" value="FAD/NAD(P)-binding domain"/>
    <property type="match status" value="1"/>
</dbReference>
<name>A0A160V9G6_9ZZZZ</name>
<evidence type="ECO:0000256" key="3">
    <source>
        <dbReference type="ARBA" id="ARBA00023002"/>
    </source>
</evidence>
<organism evidence="7">
    <name type="scientific">hydrothermal vent metagenome</name>
    <dbReference type="NCBI Taxonomy" id="652676"/>
    <lineage>
        <taxon>unclassified sequences</taxon>
        <taxon>metagenomes</taxon>
        <taxon>ecological metagenomes</taxon>
    </lineage>
</organism>
<keyword evidence="5" id="KW-0676">Redox-active center</keyword>
<protein>
    <submittedName>
        <fullName evidence="7">Thioredoxin reductase</fullName>
        <ecNumber evidence="7">1.8.1.9</ecNumber>
    </submittedName>
</protein>
<proteinExistence type="predicted"/>
<evidence type="ECO:0000313" key="7">
    <source>
        <dbReference type="EMBL" id="CUV02714.1"/>
    </source>
</evidence>
<dbReference type="InterPro" id="IPR050097">
    <property type="entry name" value="Ferredoxin-NADP_redctase_2"/>
</dbReference>
<dbReference type="EC" id="1.8.1.9" evidence="7"/>